<dbReference type="Proteomes" id="UP000092643">
    <property type="component" value="Unassembled WGS sequence"/>
</dbReference>
<dbReference type="AlphaFoldDB" id="A0A1A7P986"/>
<accession>A0A1A7P986</accession>
<dbReference type="PATRIC" id="fig|750.21.peg.986"/>
<feature type="region of interest" description="Disordered" evidence="1">
    <location>
        <begin position="228"/>
        <end position="255"/>
    </location>
</feature>
<dbReference type="OrthoDB" id="8524550at2"/>
<organism evidence="2 3">
    <name type="scientific">Gallibacterium anatis</name>
    <dbReference type="NCBI Taxonomy" id="750"/>
    <lineage>
        <taxon>Bacteria</taxon>
        <taxon>Pseudomonadati</taxon>
        <taxon>Pseudomonadota</taxon>
        <taxon>Gammaproteobacteria</taxon>
        <taxon>Pasteurellales</taxon>
        <taxon>Pasteurellaceae</taxon>
        <taxon>Gallibacterium</taxon>
    </lineage>
</organism>
<dbReference type="Pfam" id="PF08900">
    <property type="entry name" value="AcaB"/>
    <property type="match status" value="1"/>
</dbReference>
<sequence>MTDLSSIGALRTDIKLTLHTQYATKLWQGKQVKQGDKMTTRIVSYPFCLSVLNRIHQHSAQDDPYADDYLLKIETKILAARNEISRLNDKIFDLYTDKIPEEIKLSNSFNISPVEIPLMIKSAMGYQLIYLLADFDNFARVVMTGAHIAIMSRLDASALINRAAHLIRSILGFIQRYKDAGVNRQDMKNRTALALAAMKRLGELPEDILSGQRRSQFAPMNLSLLLDSTPEKDSSNTEDALDKLQADTSQDNLDK</sequence>
<comment type="caution">
    <text evidence="2">The sequence shown here is derived from an EMBL/GenBank/DDBJ whole genome shotgun (WGS) entry which is preliminary data.</text>
</comment>
<feature type="compositionally biased region" description="Basic and acidic residues" evidence="1">
    <location>
        <begin position="229"/>
        <end position="245"/>
    </location>
</feature>
<name>A0A1A7P986_9PAST</name>
<dbReference type="NCBIfam" id="TIGR03761">
    <property type="entry name" value="ICE_PFL4669"/>
    <property type="match status" value="1"/>
</dbReference>
<feature type="compositionally biased region" description="Polar residues" evidence="1">
    <location>
        <begin position="246"/>
        <end position="255"/>
    </location>
</feature>
<protein>
    <submittedName>
        <fullName evidence="2">Conjugal transfer protein</fullName>
    </submittedName>
</protein>
<evidence type="ECO:0000313" key="3">
    <source>
        <dbReference type="Proteomes" id="UP000092643"/>
    </source>
</evidence>
<evidence type="ECO:0000313" key="2">
    <source>
        <dbReference type="EMBL" id="OBW98271.1"/>
    </source>
</evidence>
<dbReference type="RefSeq" id="WP_065232427.1">
    <property type="nucleotide sequence ID" value="NZ_JTJN01000021.1"/>
</dbReference>
<dbReference type="EMBL" id="JTJO01000034">
    <property type="protein sequence ID" value="OBW98271.1"/>
    <property type="molecule type" value="Genomic_DNA"/>
</dbReference>
<evidence type="ECO:0000256" key="1">
    <source>
        <dbReference type="SAM" id="MobiDB-lite"/>
    </source>
</evidence>
<reference evidence="2 3" key="1">
    <citation type="submission" date="2014-11" db="EMBL/GenBank/DDBJ databases">
        <title>Pan-genome of Gallibacterium spp.</title>
        <authorList>
            <person name="Kudirkiene E."/>
            <person name="Bojesen A.M."/>
        </authorList>
    </citation>
    <scope>NUCLEOTIDE SEQUENCE [LARGE SCALE GENOMIC DNA]</scope>
    <source>
        <strain evidence="2 3">F 279</strain>
    </source>
</reference>
<gene>
    <name evidence="2" type="ORF">QV03_07765</name>
</gene>
<proteinExistence type="predicted"/>
<dbReference type="InterPro" id="IPR014996">
    <property type="entry name" value="AcaB"/>
</dbReference>